<protein>
    <submittedName>
        <fullName evidence="1">Uncharacterized protein</fullName>
    </submittedName>
</protein>
<proteinExistence type="predicted"/>
<evidence type="ECO:0000313" key="1">
    <source>
        <dbReference type="EMBL" id="CAB4195286.1"/>
    </source>
</evidence>
<sequence>MSALEHPPQYHIMKAGSYFRRKGRTFLVQSVTDLTGGRKRIHYLGICAECEKTFSASLITPTHSGVSLRCRDCKKLTGIGWRYRHK</sequence>
<reference evidence="1" key="1">
    <citation type="submission" date="2020-05" db="EMBL/GenBank/DDBJ databases">
        <authorList>
            <person name="Chiriac C."/>
            <person name="Salcher M."/>
            <person name="Ghai R."/>
            <person name="Kavagutti S V."/>
        </authorList>
    </citation>
    <scope>NUCLEOTIDE SEQUENCE</scope>
</reference>
<organism evidence="1">
    <name type="scientific">uncultured Caudovirales phage</name>
    <dbReference type="NCBI Taxonomy" id="2100421"/>
    <lineage>
        <taxon>Viruses</taxon>
        <taxon>Duplodnaviria</taxon>
        <taxon>Heunggongvirae</taxon>
        <taxon>Uroviricota</taxon>
        <taxon>Caudoviricetes</taxon>
        <taxon>Peduoviridae</taxon>
        <taxon>Maltschvirus</taxon>
        <taxon>Maltschvirus maltsch</taxon>
    </lineage>
</organism>
<gene>
    <name evidence="1" type="ORF">UFOVP1299_2</name>
</gene>
<accession>A0A6J5RLW9</accession>
<name>A0A6J5RLW9_9CAUD</name>
<dbReference type="EMBL" id="LR797246">
    <property type="protein sequence ID" value="CAB4195286.1"/>
    <property type="molecule type" value="Genomic_DNA"/>
</dbReference>